<dbReference type="Proteomes" id="UP001140949">
    <property type="component" value="Unassembled WGS sequence"/>
</dbReference>
<feature type="region of interest" description="Disordered" evidence="8">
    <location>
        <begin position="112"/>
        <end position="369"/>
    </location>
</feature>
<feature type="compositionally biased region" description="Low complexity" evidence="8">
    <location>
        <begin position="273"/>
        <end position="300"/>
    </location>
</feature>
<dbReference type="Pfam" id="PF13839">
    <property type="entry name" value="PC-Esterase"/>
    <property type="match status" value="1"/>
</dbReference>
<feature type="compositionally biased region" description="Low complexity" evidence="8">
    <location>
        <begin position="307"/>
        <end position="354"/>
    </location>
</feature>
<evidence type="ECO:0000256" key="1">
    <source>
        <dbReference type="ARBA" id="ARBA00004323"/>
    </source>
</evidence>
<evidence type="ECO:0000256" key="9">
    <source>
        <dbReference type="SAM" id="Phobius"/>
    </source>
</evidence>
<feature type="compositionally biased region" description="Low complexity" evidence="8">
    <location>
        <begin position="185"/>
        <end position="195"/>
    </location>
</feature>
<dbReference type="AlphaFoldDB" id="A0AAX6GGL2"/>
<name>A0AAX6GGL2_IRIPA</name>
<evidence type="ECO:0000259" key="11">
    <source>
        <dbReference type="Pfam" id="PF14416"/>
    </source>
</evidence>
<dbReference type="PANTHER" id="PTHR32285">
    <property type="entry name" value="PROTEIN TRICHOME BIREFRINGENCE-LIKE 9-RELATED"/>
    <property type="match status" value="1"/>
</dbReference>
<evidence type="ECO:0000256" key="5">
    <source>
        <dbReference type="ARBA" id="ARBA00022989"/>
    </source>
</evidence>
<evidence type="ECO:0000256" key="7">
    <source>
        <dbReference type="ARBA" id="ARBA00023136"/>
    </source>
</evidence>
<evidence type="ECO:0000259" key="10">
    <source>
        <dbReference type="Pfam" id="PF13839"/>
    </source>
</evidence>
<keyword evidence="5 9" id="KW-1133">Transmembrane helix</keyword>
<evidence type="ECO:0000256" key="2">
    <source>
        <dbReference type="ARBA" id="ARBA00007727"/>
    </source>
</evidence>
<keyword evidence="13" id="KW-1185">Reference proteome</keyword>
<reference evidence="12" key="1">
    <citation type="journal article" date="2023" name="GigaByte">
        <title>Genome assembly of the bearded iris, Iris pallida Lam.</title>
        <authorList>
            <person name="Bruccoleri R.E."/>
            <person name="Oakeley E.J."/>
            <person name="Faust A.M.E."/>
            <person name="Altorfer M."/>
            <person name="Dessus-Babus S."/>
            <person name="Burckhardt D."/>
            <person name="Oertli M."/>
            <person name="Naumann U."/>
            <person name="Petersen F."/>
            <person name="Wong J."/>
        </authorList>
    </citation>
    <scope>NUCLEOTIDE SEQUENCE</scope>
    <source>
        <strain evidence="12">GSM-AAB239-AS_SAM_17_03QT</strain>
    </source>
</reference>
<evidence type="ECO:0000256" key="3">
    <source>
        <dbReference type="ARBA" id="ARBA00022692"/>
    </source>
</evidence>
<evidence type="ECO:0000256" key="8">
    <source>
        <dbReference type="SAM" id="MobiDB-lite"/>
    </source>
</evidence>
<dbReference type="GO" id="GO:1990538">
    <property type="term" value="F:xylan O-acetyltransferase activity"/>
    <property type="evidence" value="ECO:0007669"/>
    <property type="project" value="UniProtKB-ARBA"/>
</dbReference>
<feature type="compositionally biased region" description="Gly residues" evidence="8">
    <location>
        <begin position="121"/>
        <end position="153"/>
    </location>
</feature>
<dbReference type="GO" id="GO:0000139">
    <property type="term" value="C:Golgi membrane"/>
    <property type="evidence" value="ECO:0007669"/>
    <property type="project" value="UniProtKB-SubCell"/>
</dbReference>
<dbReference type="InterPro" id="IPR025846">
    <property type="entry name" value="TBL_N"/>
</dbReference>
<feature type="compositionally biased region" description="Gly residues" evidence="8">
    <location>
        <begin position="164"/>
        <end position="184"/>
    </location>
</feature>
<dbReference type="Pfam" id="PF14416">
    <property type="entry name" value="PMR5N"/>
    <property type="match status" value="1"/>
</dbReference>
<evidence type="ECO:0000313" key="12">
    <source>
        <dbReference type="EMBL" id="KAJ6827455.1"/>
    </source>
</evidence>
<dbReference type="EMBL" id="JANAVB010020200">
    <property type="protein sequence ID" value="KAJ6827455.1"/>
    <property type="molecule type" value="Genomic_DNA"/>
</dbReference>
<dbReference type="InterPro" id="IPR026057">
    <property type="entry name" value="TBL_C"/>
</dbReference>
<comment type="similarity">
    <text evidence="2">Belongs to the PC-esterase family. TBL subfamily.</text>
</comment>
<feature type="transmembrane region" description="Helical" evidence="9">
    <location>
        <begin position="44"/>
        <end position="62"/>
    </location>
</feature>
<feature type="compositionally biased region" description="Basic and acidic residues" evidence="8">
    <location>
        <begin position="215"/>
        <end position="230"/>
    </location>
</feature>
<dbReference type="PANTHER" id="PTHR32285:SF22">
    <property type="entry name" value="PROTEIN TRICHOME BIREFRINGENCE"/>
    <property type="match status" value="1"/>
</dbReference>
<keyword evidence="7 9" id="KW-0472">Membrane</keyword>
<feature type="compositionally biased region" description="Low complexity" evidence="8">
    <location>
        <begin position="256"/>
        <end position="266"/>
    </location>
</feature>
<protein>
    <submittedName>
        <fullName evidence="12">Protein trichome birefringence-like</fullName>
    </submittedName>
</protein>
<gene>
    <name evidence="12" type="ORF">M6B38_126935</name>
</gene>
<comment type="caution">
    <text evidence="12">The sequence shown here is derived from an EMBL/GenBank/DDBJ whole genome shotgun (WGS) entry which is preliminary data.</text>
</comment>
<organism evidence="12 13">
    <name type="scientific">Iris pallida</name>
    <name type="common">Sweet iris</name>
    <dbReference type="NCBI Taxonomy" id="29817"/>
    <lineage>
        <taxon>Eukaryota</taxon>
        <taxon>Viridiplantae</taxon>
        <taxon>Streptophyta</taxon>
        <taxon>Embryophyta</taxon>
        <taxon>Tracheophyta</taxon>
        <taxon>Spermatophyta</taxon>
        <taxon>Magnoliopsida</taxon>
        <taxon>Liliopsida</taxon>
        <taxon>Asparagales</taxon>
        <taxon>Iridaceae</taxon>
        <taxon>Iridoideae</taxon>
        <taxon>Irideae</taxon>
        <taxon>Iris</taxon>
    </lineage>
</organism>
<reference evidence="12" key="2">
    <citation type="submission" date="2023-04" db="EMBL/GenBank/DDBJ databases">
        <authorList>
            <person name="Bruccoleri R.E."/>
            <person name="Oakeley E.J."/>
            <person name="Faust A.-M."/>
            <person name="Dessus-Babus S."/>
            <person name="Altorfer M."/>
            <person name="Burckhardt D."/>
            <person name="Oertli M."/>
            <person name="Naumann U."/>
            <person name="Petersen F."/>
            <person name="Wong J."/>
        </authorList>
    </citation>
    <scope>NUCLEOTIDE SEQUENCE</scope>
    <source>
        <strain evidence="12">GSM-AAB239-AS_SAM_17_03QT</strain>
        <tissue evidence="12">Leaf</tissue>
    </source>
</reference>
<proteinExistence type="inferred from homology"/>
<keyword evidence="3 9" id="KW-0812">Transmembrane</keyword>
<sequence length="727" mass="78041">MIMRTDDARTHTHSLSKMKNSIIDSSDLKALVSIAKSPRRRTRVFAYGFLFAFVACTAFLAFNPSTSTSSSSPWFNSLFTSSATSSFSKSIAPYKSQVSSLLSHLFPNSTGAADPASDGYPPGGGGGPSKGAILGSGPGGNGTGEVGKVGSGDGSSKDQIFGSRPGGNRTGSGVPGSSGKGSGSGSKKNVASAKNQTEALAGVQKGGGSGVPTKESGDLKNGENLKHKEQSGSGSGLQGNSSAATSANGDGKKSDSSATSASSSNRNSKKSDSSATPASSSNGNGKKSYSSATPASSSDGSGKKSDSSASPASSSNGSGKKSDSSATPVSSSSGSGENLGSSGSPVSSSSNGNGKKSESSATPAASSNGKEKWIEDMVGCDIFQGHWVKDDSYPLYKEGSCPHIDEPFDCYMNGRPDRTFQKLRWKPDGCNIPRLNATDMLERLRRKRLVFVGDSLNRNMWESLVCVLKNSVKDKKKVFEASGKHEFRTEGSYSFLFKDYGATVEFFRSPFLVQEWEMHNGNATKETLRLDLIERSSSKYKDAHVIIFNTGHWWTHEKTSKGKDYYQEGNRVYNELNVVDAFHKALNTWAKWVDTNVNPKKSLVFFRGYSASHFSGGQWNSGGACDRETEPIKNEKYLSSYPPKMSVLESVIKGMKTPVSYLNITRMTDYRKDAHPSVYRKQNLTEEERKDPERFQDCSHWCLPGVPDSWNELLYAQLIIKQYQMGQ</sequence>
<keyword evidence="4" id="KW-0735">Signal-anchor</keyword>
<evidence type="ECO:0000313" key="13">
    <source>
        <dbReference type="Proteomes" id="UP001140949"/>
    </source>
</evidence>
<evidence type="ECO:0000256" key="4">
    <source>
        <dbReference type="ARBA" id="ARBA00022968"/>
    </source>
</evidence>
<accession>A0AAX6GGL2</accession>
<dbReference type="InterPro" id="IPR029962">
    <property type="entry name" value="TBL"/>
</dbReference>
<comment type="subcellular location">
    <subcellularLocation>
        <location evidence="1">Golgi apparatus membrane</location>
        <topology evidence="1">Single-pass type II membrane protein</topology>
    </subcellularLocation>
</comment>
<feature type="domain" description="Trichome birefringence-like C-terminal" evidence="10">
    <location>
        <begin position="432"/>
        <end position="716"/>
    </location>
</feature>
<feature type="domain" description="Trichome birefringence-like N-terminal" evidence="11">
    <location>
        <begin position="379"/>
        <end position="431"/>
    </location>
</feature>
<keyword evidence="6" id="KW-0333">Golgi apparatus</keyword>
<evidence type="ECO:0000256" key="6">
    <source>
        <dbReference type="ARBA" id="ARBA00023034"/>
    </source>
</evidence>